<sequence>MGRPRSAAYRAGNDAGGTTAHRQRLSEGTMHRSAPRLARILACATVPVMLVAGCSSGSDDKKDAESSSRPSSPSASPSVAAAKFSKLPDVCSALSGKTIDELVPKAKTKKGKALPSGDTNTSATCLWNGLDGFKYRSLSLSLKLFDSDAGLGTGDKRAQDYATQQASKASSGDGLKNPKTEQAAIGDAATTVRTEEKRDGDDFRNQTVVARTANVVVTIEYDGAGYETEKTPDAKKLMDDAKAAAKEVVESVEKGGDGAGGGQDSPSSGGSKSADASKDSKGSEDSKSGA</sequence>
<keyword evidence="3" id="KW-1185">Reference proteome</keyword>
<proteinExistence type="predicted"/>
<gene>
    <name evidence="2" type="ORF">EEJ42_25595</name>
</gene>
<dbReference type="AlphaFoldDB" id="A0A3M8VT85"/>
<feature type="compositionally biased region" description="Basic and acidic residues" evidence="1">
    <location>
        <begin position="247"/>
        <end position="256"/>
    </location>
</feature>
<feature type="region of interest" description="Disordered" evidence="1">
    <location>
        <begin position="57"/>
        <end position="80"/>
    </location>
</feature>
<reference evidence="2 3" key="1">
    <citation type="submission" date="2018-11" db="EMBL/GenBank/DDBJ databases">
        <title>The Potential of Streptomyces as Biocontrol Agents against the Tomato grey mould, Botrytis cinerea (Gray mold) Frontiers in Microbiology.</title>
        <authorList>
            <person name="Li D."/>
        </authorList>
    </citation>
    <scope>NUCLEOTIDE SEQUENCE [LARGE SCALE GENOMIC DNA]</scope>
    <source>
        <strain evidence="2 3">NEAU-LD23</strain>
    </source>
</reference>
<organism evidence="2 3">
    <name type="scientific">Streptomyces botrytidirepellens</name>
    <dbReference type="NCBI Taxonomy" id="2486417"/>
    <lineage>
        <taxon>Bacteria</taxon>
        <taxon>Bacillati</taxon>
        <taxon>Actinomycetota</taxon>
        <taxon>Actinomycetes</taxon>
        <taxon>Kitasatosporales</taxon>
        <taxon>Streptomycetaceae</taxon>
        <taxon>Streptomyces</taxon>
    </lineage>
</organism>
<dbReference type="EMBL" id="RIBZ01000304">
    <property type="protein sequence ID" value="RNG18983.1"/>
    <property type="molecule type" value="Genomic_DNA"/>
</dbReference>
<feature type="region of interest" description="Disordered" evidence="1">
    <location>
        <begin position="247"/>
        <end position="290"/>
    </location>
</feature>
<comment type="caution">
    <text evidence="2">The sequence shown here is derived from an EMBL/GenBank/DDBJ whole genome shotgun (WGS) entry which is preliminary data.</text>
</comment>
<feature type="region of interest" description="Disordered" evidence="1">
    <location>
        <begin position="161"/>
        <end position="204"/>
    </location>
</feature>
<dbReference type="Proteomes" id="UP000275401">
    <property type="component" value="Unassembled WGS sequence"/>
</dbReference>
<feature type="compositionally biased region" description="Polar residues" evidence="1">
    <location>
        <begin position="161"/>
        <end position="170"/>
    </location>
</feature>
<accession>A0A3M8VT85</accession>
<feature type="compositionally biased region" description="Low complexity" evidence="1">
    <location>
        <begin position="67"/>
        <end position="80"/>
    </location>
</feature>
<evidence type="ECO:0000256" key="1">
    <source>
        <dbReference type="SAM" id="MobiDB-lite"/>
    </source>
</evidence>
<evidence type="ECO:0008006" key="4">
    <source>
        <dbReference type="Google" id="ProtNLM"/>
    </source>
</evidence>
<evidence type="ECO:0000313" key="2">
    <source>
        <dbReference type="EMBL" id="RNG18983.1"/>
    </source>
</evidence>
<feature type="compositionally biased region" description="Basic and acidic residues" evidence="1">
    <location>
        <begin position="275"/>
        <end position="290"/>
    </location>
</feature>
<feature type="compositionally biased region" description="Basic and acidic residues" evidence="1">
    <location>
        <begin position="193"/>
        <end position="204"/>
    </location>
</feature>
<protein>
    <recommendedName>
        <fullName evidence="4">DUF3558 domain-containing protein</fullName>
    </recommendedName>
</protein>
<feature type="region of interest" description="Disordered" evidence="1">
    <location>
        <begin position="1"/>
        <end position="32"/>
    </location>
</feature>
<feature type="compositionally biased region" description="Low complexity" evidence="1">
    <location>
        <begin position="264"/>
        <end position="274"/>
    </location>
</feature>
<evidence type="ECO:0000313" key="3">
    <source>
        <dbReference type="Proteomes" id="UP000275401"/>
    </source>
</evidence>
<name>A0A3M8VT85_9ACTN</name>